<name>A0AAW4XUH4_9BURK</name>
<protein>
    <submittedName>
        <fullName evidence="1">Uncharacterized protein</fullName>
    </submittedName>
</protein>
<proteinExistence type="predicted"/>
<organism evidence="1 2">
    <name type="scientific">Comamonas koreensis</name>
    <dbReference type="NCBI Taxonomy" id="160825"/>
    <lineage>
        <taxon>Bacteria</taxon>
        <taxon>Pseudomonadati</taxon>
        <taxon>Pseudomonadota</taxon>
        <taxon>Betaproteobacteria</taxon>
        <taxon>Burkholderiales</taxon>
        <taxon>Comamonadaceae</taxon>
        <taxon>Comamonas</taxon>
    </lineage>
</organism>
<evidence type="ECO:0000313" key="1">
    <source>
        <dbReference type="EMBL" id="MCD2164683.1"/>
    </source>
</evidence>
<dbReference type="Proteomes" id="UP001199260">
    <property type="component" value="Unassembled WGS sequence"/>
</dbReference>
<accession>A0AAW4XUH4</accession>
<gene>
    <name evidence="1" type="ORF">LPW39_05980</name>
</gene>
<reference evidence="1 2" key="1">
    <citation type="submission" date="2021-11" db="EMBL/GenBank/DDBJ databases">
        <title>Genome sequence.</title>
        <authorList>
            <person name="Sun Q."/>
        </authorList>
    </citation>
    <scope>NUCLEOTIDE SEQUENCE [LARGE SCALE GENOMIC DNA]</scope>
    <source>
        <strain evidence="1 2">KCTC 12005</strain>
    </source>
</reference>
<dbReference type="AlphaFoldDB" id="A0AAW4XUH4"/>
<dbReference type="RefSeq" id="WP_230772196.1">
    <property type="nucleotide sequence ID" value="NZ_JAJNCT010000005.1"/>
</dbReference>
<comment type="caution">
    <text evidence="1">The sequence shown here is derived from an EMBL/GenBank/DDBJ whole genome shotgun (WGS) entry which is preliminary data.</text>
</comment>
<sequence>MNQTPEQTEAMQLVKEIEAVAQQIIESAEGVLHEVYMAALLEAMRAAAATFPCCAPSLGELMVKNGLQILEQARQPAAHQGVDLVVQEAATIH</sequence>
<keyword evidence="2" id="KW-1185">Reference proteome</keyword>
<dbReference type="EMBL" id="JAJNCT010000005">
    <property type="protein sequence ID" value="MCD2164683.1"/>
    <property type="molecule type" value="Genomic_DNA"/>
</dbReference>
<evidence type="ECO:0000313" key="2">
    <source>
        <dbReference type="Proteomes" id="UP001199260"/>
    </source>
</evidence>